<feature type="compositionally biased region" description="Polar residues" evidence="1">
    <location>
        <begin position="1"/>
        <end position="16"/>
    </location>
</feature>
<name>A0ABT8R7X7_9BACT</name>
<feature type="region of interest" description="Disordered" evidence="1">
    <location>
        <begin position="1"/>
        <end position="23"/>
    </location>
</feature>
<proteinExistence type="predicted"/>
<reference evidence="2" key="1">
    <citation type="submission" date="2023-07" db="EMBL/GenBank/DDBJ databases">
        <title>The genome sequence of Rhodocytophaga aerolata KACC 12507.</title>
        <authorList>
            <person name="Zhang X."/>
        </authorList>
    </citation>
    <scope>NUCLEOTIDE SEQUENCE</scope>
    <source>
        <strain evidence="2">KACC 12507</strain>
    </source>
</reference>
<evidence type="ECO:0000256" key="1">
    <source>
        <dbReference type="SAM" id="MobiDB-lite"/>
    </source>
</evidence>
<feature type="compositionally biased region" description="Polar residues" evidence="1">
    <location>
        <begin position="47"/>
        <end position="87"/>
    </location>
</feature>
<comment type="caution">
    <text evidence="2">The sequence shown here is derived from an EMBL/GenBank/DDBJ whole genome shotgun (WGS) entry which is preliminary data.</text>
</comment>
<organism evidence="2 3">
    <name type="scientific">Rhodocytophaga aerolata</name>
    <dbReference type="NCBI Taxonomy" id="455078"/>
    <lineage>
        <taxon>Bacteria</taxon>
        <taxon>Pseudomonadati</taxon>
        <taxon>Bacteroidota</taxon>
        <taxon>Cytophagia</taxon>
        <taxon>Cytophagales</taxon>
        <taxon>Rhodocytophagaceae</taxon>
        <taxon>Rhodocytophaga</taxon>
    </lineage>
</organism>
<sequence length="151" mass="15882">MAHQTNKSYSNTSSRIPENASEEQAAQIVGYGIGDVVMLADSRTSDKSSGGTSADNTPNSTSAPGMTKSGSDMANINVGYSSGNSAANPRDSHQAAMGNVAPGQHLQVSRYDENARVFFAYKLNPDGSHDHTEVPLAADENYQLVSKSQGK</sequence>
<dbReference type="RefSeq" id="WP_302039007.1">
    <property type="nucleotide sequence ID" value="NZ_JAUKPO010000010.1"/>
</dbReference>
<accession>A0ABT8R7X7</accession>
<feature type="region of interest" description="Disordered" evidence="1">
    <location>
        <begin position="42"/>
        <end position="101"/>
    </location>
</feature>
<dbReference type="Proteomes" id="UP001168528">
    <property type="component" value="Unassembled WGS sequence"/>
</dbReference>
<protein>
    <submittedName>
        <fullName evidence="2">Uncharacterized protein</fullName>
    </submittedName>
</protein>
<dbReference type="EMBL" id="JAUKPO010000010">
    <property type="protein sequence ID" value="MDO1448206.1"/>
    <property type="molecule type" value="Genomic_DNA"/>
</dbReference>
<keyword evidence="3" id="KW-1185">Reference proteome</keyword>
<gene>
    <name evidence="2" type="ORF">Q0590_18170</name>
</gene>
<evidence type="ECO:0000313" key="3">
    <source>
        <dbReference type="Proteomes" id="UP001168528"/>
    </source>
</evidence>
<evidence type="ECO:0000313" key="2">
    <source>
        <dbReference type="EMBL" id="MDO1448206.1"/>
    </source>
</evidence>